<proteinExistence type="inferred from homology"/>
<dbReference type="Proteomes" id="UP000035721">
    <property type="component" value="Unassembled WGS sequence"/>
</dbReference>
<keyword evidence="5 9" id="KW-0812">Transmembrane</keyword>
<name>A0A077LUX1_9MICO</name>
<keyword evidence="7 8" id="KW-0472">Membrane</keyword>
<evidence type="ECO:0000256" key="1">
    <source>
        <dbReference type="ARBA" id="ARBA00004651"/>
    </source>
</evidence>
<dbReference type="OrthoDB" id="9803495at2"/>
<evidence type="ECO:0000313" key="10">
    <source>
        <dbReference type="EMBL" id="CCH77703.1"/>
    </source>
</evidence>
<gene>
    <name evidence="10" type="primary">bioY</name>
    <name evidence="10" type="ORF">BN12_2170004</name>
</gene>
<dbReference type="RefSeq" id="WP_048554631.1">
    <property type="nucleotide sequence ID" value="NZ_HF570958.1"/>
</dbReference>
<feature type="transmembrane region" description="Helical" evidence="9">
    <location>
        <begin position="12"/>
        <end position="29"/>
    </location>
</feature>
<evidence type="ECO:0000256" key="3">
    <source>
        <dbReference type="ARBA" id="ARBA00022448"/>
    </source>
</evidence>
<dbReference type="InterPro" id="IPR003784">
    <property type="entry name" value="BioY"/>
</dbReference>
<feature type="transmembrane region" description="Helical" evidence="9">
    <location>
        <begin position="60"/>
        <end position="79"/>
    </location>
</feature>
<evidence type="ECO:0000256" key="9">
    <source>
        <dbReference type="SAM" id="Phobius"/>
    </source>
</evidence>
<comment type="caution">
    <text evidence="10">The sequence shown here is derived from an EMBL/GenBank/DDBJ whole genome shotgun (WGS) entry which is preliminary data.</text>
</comment>
<evidence type="ECO:0000256" key="6">
    <source>
        <dbReference type="ARBA" id="ARBA00022989"/>
    </source>
</evidence>
<feature type="transmembrane region" description="Helical" evidence="9">
    <location>
        <begin position="91"/>
        <end position="109"/>
    </location>
</feature>
<protein>
    <recommendedName>
        <fullName evidence="8">Biotin transporter</fullName>
    </recommendedName>
</protein>
<evidence type="ECO:0000313" key="11">
    <source>
        <dbReference type="Proteomes" id="UP000035721"/>
    </source>
</evidence>
<feature type="transmembrane region" description="Helical" evidence="9">
    <location>
        <begin position="35"/>
        <end position="53"/>
    </location>
</feature>
<comment type="subcellular location">
    <subcellularLocation>
        <location evidence="1 8">Cell membrane</location>
        <topology evidence="1 8">Multi-pass membrane protein</topology>
    </subcellularLocation>
</comment>
<evidence type="ECO:0000256" key="2">
    <source>
        <dbReference type="ARBA" id="ARBA00010692"/>
    </source>
</evidence>
<evidence type="ECO:0000256" key="5">
    <source>
        <dbReference type="ARBA" id="ARBA00022692"/>
    </source>
</evidence>
<keyword evidence="11" id="KW-1185">Reference proteome</keyword>
<evidence type="ECO:0000256" key="4">
    <source>
        <dbReference type="ARBA" id="ARBA00022475"/>
    </source>
</evidence>
<sequence length="200" mass="20506">MSQEHNRTRDLALVATFAGLVAALGLVPAFSPFGFPVPITLQTLGVMITGAVLGGRRAALSLLLFLALVAVGLPLLAGGRGGLGVFAGPSVGYLIGFPVAAYVIGALVWRRGSPYSVVYGFLAMVVGGIIVEYAVGIPFTAWRAGISLKAATVGSGLFVVGDLMKAVVATVVADAVHRANPGLLPARRAASRTRQPARSR</sequence>
<dbReference type="Gene3D" id="1.10.1760.20">
    <property type="match status" value="1"/>
</dbReference>
<dbReference type="PANTHER" id="PTHR34295:SF4">
    <property type="entry name" value="BIOTIN TRANSPORTER BIOY-RELATED"/>
    <property type="match status" value="1"/>
</dbReference>
<dbReference type="AlphaFoldDB" id="A0A077LUX1"/>
<comment type="similarity">
    <text evidence="2 8">Belongs to the BioY family.</text>
</comment>
<organism evidence="10 11">
    <name type="scientific">Nostocoides japonicum T1-X7</name>
    <dbReference type="NCBI Taxonomy" id="1194083"/>
    <lineage>
        <taxon>Bacteria</taxon>
        <taxon>Bacillati</taxon>
        <taxon>Actinomycetota</taxon>
        <taxon>Actinomycetes</taxon>
        <taxon>Micrococcales</taxon>
        <taxon>Intrasporangiaceae</taxon>
        <taxon>Nostocoides</taxon>
    </lineage>
</organism>
<keyword evidence="3 8" id="KW-0813">Transport</keyword>
<dbReference type="PIRSF" id="PIRSF016661">
    <property type="entry name" value="BioY"/>
    <property type="match status" value="1"/>
</dbReference>
<dbReference type="GO" id="GO:0005886">
    <property type="term" value="C:plasma membrane"/>
    <property type="evidence" value="ECO:0007669"/>
    <property type="project" value="UniProtKB-SubCell"/>
</dbReference>
<reference evidence="10 11" key="1">
    <citation type="journal article" date="2013" name="ISME J.">
        <title>A metabolic model for members of the genus Tetrasphaera involved in enhanced biological phosphorus removal.</title>
        <authorList>
            <person name="Kristiansen R."/>
            <person name="Nguyen H.T.T."/>
            <person name="Saunders A.M."/>
            <person name="Nielsen J.L."/>
            <person name="Wimmer R."/>
            <person name="Le V.Q."/>
            <person name="McIlroy S.J."/>
            <person name="Petrovski S."/>
            <person name="Seviour R.J."/>
            <person name="Calteau A."/>
            <person name="Nielsen K.L."/>
            <person name="Nielsen P.H."/>
        </authorList>
    </citation>
    <scope>NUCLEOTIDE SEQUENCE [LARGE SCALE GENOMIC DNA]</scope>
    <source>
        <strain evidence="10 11">T1-X7</strain>
    </source>
</reference>
<dbReference type="PANTHER" id="PTHR34295">
    <property type="entry name" value="BIOTIN TRANSPORTER BIOY"/>
    <property type="match status" value="1"/>
</dbReference>
<dbReference type="Pfam" id="PF02632">
    <property type="entry name" value="BioY"/>
    <property type="match status" value="1"/>
</dbReference>
<dbReference type="GO" id="GO:0015225">
    <property type="term" value="F:biotin transmembrane transporter activity"/>
    <property type="evidence" value="ECO:0007669"/>
    <property type="project" value="UniProtKB-UniRule"/>
</dbReference>
<keyword evidence="6 9" id="KW-1133">Transmembrane helix</keyword>
<evidence type="ECO:0000256" key="7">
    <source>
        <dbReference type="ARBA" id="ARBA00023136"/>
    </source>
</evidence>
<evidence type="ECO:0000256" key="8">
    <source>
        <dbReference type="PIRNR" id="PIRNR016661"/>
    </source>
</evidence>
<accession>A0A077LUX1</accession>
<keyword evidence="4 8" id="KW-1003">Cell membrane</keyword>
<dbReference type="STRING" id="1194083.BN12_2170004"/>
<feature type="transmembrane region" description="Helical" evidence="9">
    <location>
        <begin position="116"/>
        <end position="135"/>
    </location>
</feature>
<dbReference type="EMBL" id="CAJB01000132">
    <property type="protein sequence ID" value="CCH77703.1"/>
    <property type="molecule type" value="Genomic_DNA"/>
</dbReference>